<keyword evidence="17" id="KW-0496">Mitochondrion</keyword>
<comment type="catalytic activity">
    <reaction evidence="29">
        <text>(3S)-3-hydroxydodecanoyl-CoA = (2E)-dodecenoyl-CoA + H2O</text>
        <dbReference type="Rhea" id="RHEA:31075"/>
        <dbReference type="ChEBI" id="CHEBI:15377"/>
        <dbReference type="ChEBI" id="CHEBI:57330"/>
        <dbReference type="ChEBI" id="CHEBI:62558"/>
    </reaction>
    <physiologicalReaction direction="right-to-left" evidence="29">
        <dbReference type="Rhea" id="RHEA:31077"/>
    </physiologicalReaction>
</comment>
<evidence type="ECO:0000256" key="25">
    <source>
        <dbReference type="ARBA" id="ARBA00050446"/>
    </source>
</evidence>
<evidence type="ECO:0000256" key="34">
    <source>
        <dbReference type="ARBA" id="ARBA00062153"/>
    </source>
</evidence>
<keyword evidence="14" id="KW-0560">Oxidoreductase</keyword>
<evidence type="ECO:0000256" key="14">
    <source>
        <dbReference type="ARBA" id="ARBA00023002"/>
    </source>
</evidence>
<dbReference type="GO" id="GO:0016740">
    <property type="term" value="F:transferase activity"/>
    <property type="evidence" value="ECO:0007669"/>
    <property type="project" value="UniProtKB-KW"/>
</dbReference>
<dbReference type="AlphaFoldDB" id="A0A8C4NCM3"/>
<keyword evidence="9" id="KW-0808">Transferase</keyword>
<feature type="domain" description="3-hydroxyacyl-CoA dehydrogenase NAD binding" evidence="43">
    <location>
        <begin position="379"/>
        <end position="556"/>
    </location>
</feature>
<evidence type="ECO:0000256" key="40">
    <source>
        <dbReference type="PIRSR" id="PIRSR612803-2"/>
    </source>
</evidence>
<keyword evidence="13" id="KW-0007">Acetylation</keyword>
<evidence type="ECO:0000313" key="45">
    <source>
        <dbReference type="Proteomes" id="UP000694388"/>
    </source>
</evidence>
<keyword evidence="15" id="KW-0520">NAD</keyword>
<dbReference type="Gene3D" id="1.10.1040.50">
    <property type="match status" value="1"/>
</dbReference>
<evidence type="ECO:0000256" key="21">
    <source>
        <dbReference type="ARBA" id="ARBA00035854"/>
    </source>
</evidence>
<dbReference type="CDD" id="cd06558">
    <property type="entry name" value="crotonase-like"/>
    <property type="match status" value="1"/>
</dbReference>
<evidence type="ECO:0000256" key="30">
    <source>
        <dbReference type="ARBA" id="ARBA00052834"/>
    </source>
</evidence>
<proteinExistence type="inferred from homology"/>
<evidence type="ECO:0000256" key="24">
    <source>
        <dbReference type="ARBA" id="ARBA00050222"/>
    </source>
</evidence>
<dbReference type="FunFam" id="3.40.50.720:FF:000009">
    <property type="entry name" value="Fatty oxidation complex, alpha subunit"/>
    <property type="match status" value="1"/>
</dbReference>
<comment type="catalytic activity">
    <reaction evidence="25">
        <text>a long-chain (3S)-3-hydroxy fatty acyl-CoA + NAD(+) = a long-chain 3-oxo-fatty acyl-CoA + NADH + H(+)</text>
        <dbReference type="Rhea" id="RHEA:52656"/>
        <dbReference type="ChEBI" id="CHEBI:15378"/>
        <dbReference type="ChEBI" id="CHEBI:57540"/>
        <dbReference type="ChEBI" id="CHEBI:57945"/>
        <dbReference type="ChEBI" id="CHEBI:136757"/>
        <dbReference type="ChEBI" id="CHEBI:136758"/>
        <dbReference type="EC" id="1.1.1.211"/>
    </reaction>
    <physiologicalReaction direction="left-to-right" evidence="25">
        <dbReference type="Rhea" id="RHEA:52657"/>
    </physiologicalReaction>
</comment>
<evidence type="ECO:0000256" key="37">
    <source>
        <dbReference type="ARBA" id="ARBA00077617"/>
    </source>
</evidence>
<protein>
    <recommendedName>
        <fullName evidence="36">Trifunctional enzyme subunit alpha, mitochondrial</fullName>
        <ecNumber evidence="35">1.1.1.211</ecNumber>
        <ecNumber evidence="6">4.2.1.17</ecNumber>
    </recommendedName>
    <alternativeName>
        <fullName evidence="37">Monolysocardiolipin acyltransferase</fullName>
    </alternativeName>
    <alternativeName>
        <fullName evidence="38">TP-alpha</fullName>
    </alternativeName>
</protein>
<dbReference type="Gene3D" id="3.90.226.10">
    <property type="entry name" value="2-enoyl-CoA Hydratase, Chain A, domain 1"/>
    <property type="match status" value="1"/>
</dbReference>
<dbReference type="UniPathway" id="UPA00659"/>
<evidence type="ECO:0000256" key="39">
    <source>
        <dbReference type="PIRSR" id="PIRSR612803-1"/>
    </source>
</evidence>
<dbReference type="InterPro" id="IPR029045">
    <property type="entry name" value="ClpP/crotonase-like_dom_sf"/>
</dbReference>
<comment type="catalytic activity">
    <reaction evidence="32">
        <text>(3S)-3-hydroxydodecanoyl-CoA + NAD(+) = 3-oxododecanoyl-CoA + NADH + H(+)</text>
        <dbReference type="Rhea" id="RHEA:31179"/>
        <dbReference type="ChEBI" id="CHEBI:15378"/>
        <dbReference type="ChEBI" id="CHEBI:57540"/>
        <dbReference type="ChEBI" id="CHEBI:57945"/>
        <dbReference type="ChEBI" id="CHEBI:62558"/>
        <dbReference type="ChEBI" id="CHEBI:62615"/>
    </reaction>
    <physiologicalReaction direction="left-to-right" evidence="32">
        <dbReference type="Rhea" id="RHEA:31180"/>
    </physiologicalReaction>
</comment>
<evidence type="ECO:0000256" key="3">
    <source>
        <dbReference type="ARBA" id="ARBA00005005"/>
    </source>
</evidence>
<dbReference type="InterPro" id="IPR006108">
    <property type="entry name" value="3HC_DH_C"/>
</dbReference>
<dbReference type="EC" id="1.1.1.211" evidence="35"/>
<evidence type="ECO:0000256" key="5">
    <source>
        <dbReference type="ARBA" id="ARBA00008750"/>
    </source>
</evidence>
<reference evidence="44" key="2">
    <citation type="submission" date="2025-09" db="UniProtKB">
        <authorList>
            <consortium name="Ensembl"/>
        </authorList>
    </citation>
    <scope>IDENTIFICATION</scope>
</reference>
<evidence type="ECO:0000256" key="28">
    <source>
        <dbReference type="ARBA" id="ARBA00052224"/>
    </source>
</evidence>
<evidence type="ECO:0000256" key="15">
    <source>
        <dbReference type="ARBA" id="ARBA00023027"/>
    </source>
</evidence>
<keyword evidence="20" id="KW-0511">Multifunctional enzyme</keyword>
<dbReference type="SUPFAM" id="SSF48179">
    <property type="entry name" value="6-phosphogluconate dehydrogenase C-terminal domain-like"/>
    <property type="match status" value="2"/>
</dbReference>
<reference evidence="44" key="1">
    <citation type="submission" date="2025-08" db="UniProtKB">
        <authorList>
            <consortium name="Ensembl"/>
        </authorList>
    </citation>
    <scope>IDENTIFICATION</scope>
</reference>
<keyword evidence="18" id="KW-0472">Membrane</keyword>
<evidence type="ECO:0000256" key="29">
    <source>
        <dbReference type="ARBA" id="ARBA00052711"/>
    </source>
</evidence>
<dbReference type="Gene3D" id="3.40.50.720">
    <property type="entry name" value="NAD(P)-binding Rossmann-like Domain"/>
    <property type="match status" value="1"/>
</dbReference>
<evidence type="ECO:0000256" key="31">
    <source>
        <dbReference type="ARBA" id="ARBA00052860"/>
    </source>
</evidence>
<keyword evidence="41" id="KW-0732">Signal</keyword>
<evidence type="ECO:0000256" key="6">
    <source>
        <dbReference type="ARBA" id="ARBA00012076"/>
    </source>
</evidence>
<evidence type="ECO:0000256" key="38">
    <source>
        <dbReference type="ARBA" id="ARBA00083277"/>
    </source>
</evidence>
<evidence type="ECO:0000256" key="16">
    <source>
        <dbReference type="ARBA" id="ARBA00023098"/>
    </source>
</evidence>
<organism evidence="44 45">
    <name type="scientific">Eptatretus burgeri</name>
    <name type="common">Inshore hagfish</name>
    <dbReference type="NCBI Taxonomy" id="7764"/>
    <lineage>
        <taxon>Eukaryota</taxon>
        <taxon>Metazoa</taxon>
        <taxon>Chordata</taxon>
        <taxon>Craniata</taxon>
        <taxon>Vertebrata</taxon>
        <taxon>Cyclostomata</taxon>
        <taxon>Myxini</taxon>
        <taxon>Myxiniformes</taxon>
        <taxon>Myxinidae</taxon>
        <taxon>Eptatretinae</taxon>
        <taxon>Eptatretus</taxon>
    </lineage>
</organism>
<comment type="catalytic activity">
    <reaction evidence="26">
        <text>a 4-saturated-(3S)-3-hydroxyacyl-CoA = a (3E)-enoyl-CoA + H2O</text>
        <dbReference type="Rhea" id="RHEA:20724"/>
        <dbReference type="ChEBI" id="CHEBI:15377"/>
        <dbReference type="ChEBI" id="CHEBI:58521"/>
        <dbReference type="ChEBI" id="CHEBI:137480"/>
        <dbReference type="EC" id="4.2.1.17"/>
    </reaction>
    <physiologicalReaction direction="right-to-left" evidence="26">
        <dbReference type="Rhea" id="RHEA:20726"/>
    </physiologicalReaction>
</comment>
<dbReference type="InterPro" id="IPR008927">
    <property type="entry name" value="6-PGluconate_DH-like_C_sf"/>
</dbReference>
<evidence type="ECO:0000256" key="18">
    <source>
        <dbReference type="ARBA" id="ARBA00023136"/>
    </source>
</evidence>
<evidence type="ECO:0000256" key="33">
    <source>
        <dbReference type="ARBA" id="ARBA00052989"/>
    </source>
</evidence>
<comment type="pathway">
    <text evidence="3">Lipid metabolism; fatty acid beta-oxidation.</text>
</comment>
<evidence type="ECO:0000256" key="12">
    <source>
        <dbReference type="ARBA" id="ARBA00022946"/>
    </source>
</evidence>
<evidence type="ECO:0000256" key="32">
    <source>
        <dbReference type="ARBA" id="ARBA00052945"/>
    </source>
</evidence>
<dbReference type="GO" id="GO:0006635">
    <property type="term" value="P:fatty acid beta-oxidation"/>
    <property type="evidence" value="ECO:0007669"/>
    <property type="project" value="UniProtKB-UniPathway"/>
</dbReference>
<evidence type="ECO:0000256" key="20">
    <source>
        <dbReference type="ARBA" id="ARBA00023268"/>
    </source>
</evidence>
<keyword evidence="7" id="KW-0488">Methylation</keyword>
<dbReference type="NCBIfam" id="TIGR02441">
    <property type="entry name" value="fa_ox_alpha_mit"/>
    <property type="match status" value="1"/>
</dbReference>
<evidence type="ECO:0000256" key="26">
    <source>
        <dbReference type="ARBA" id="ARBA00051215"/>
    </source>
</evidence>
<feature type="signal peptide" evidence="41">
    <location>
        <begin position="1"/>
        <end position="21"/>
    </location>
</feature>
<comment type="catalytic activity">
    <reaction evidence="28">
        <text>(3S)-hydroxyoctanoyl-CoA + NAD(+) = 3-oxooctanoyl-CoA + NADH + H(+)</text>
        <dbReference type="Rhea" id="RHEA:31195"/>
        <dbReference type="ChEBI" id="CHEBI:15378"/>
        <dbReference type="ChEBI" id="CHEBI:57540"/>
        <dbReference type="ChEBI" id="CHEBI:57945"/>
        <dbReference type="ChEBI" id="CHEBI:62617"/>
        <dbReference type="ChEBI" id="CHEBI:62619"/>
    </reaction>
    <physiologicalReaction direction="left-to-right" evidence="28">
        <dbReference type="Rhea" id="RHEA:31196"/>
    </physiologicalReaction>
</comment>
<dbReference type="GO" id="GO:0004300">
    <property type="term" value="F:enoyl-CoA hydratase activity"/>
    <property type="evidence" value="ECO:0007669"/>
    <property type="project" value="UniProtKB-EC"/>
</dbReference>
<dbReference type="GO" id="GO:0070403">
    <property type="term" value="F:NAD+ binding"/>
    <property type="evidence" value="ECO:0007669"/>
    <property type="project" value="InterPro"/>
</dbReference>
<keyword evidence="10" id="KW-0999">Mitochondrion inner membrane</keyword>
<evidence type="ECO:0000256" key="8">
    <source>
        <dbReference type="ARBA" id="ARBA00022553"/>
    </source>
</evidence>
<dbReference type="InterPro" id="IPR006176">
    <property type="entry name" value="3-OHacyl-CoA_DH_NAD-bd"/>
</dbReference>
<dbReference type="OMA" id="ESTTIRW"/>
<dbReference type="PANTHER" id="PTHR43612">
    <property type="entry name" value="TRIFUNCTIONAL ENZYME SUBUNIT ALPHA"/>
    <property type="match status" value="1"/>
</dbReference>
<accession>A0A8C4NCM3</accession>
<keyword evidence="12" id="KW-0809">Transit peptide</keyword>
<evidence type="ECO:0000313" key="44">
    <source>
        <dbReference type="Ensembl" id="ENSEBUP00000004604.1"/>
    </source>
</evidence>
<comment type="catalytic activity">
    <reaction evidence="22">
        <text>(3S)-hydroxyhexadecanoyl-CoA + NAD(+) = 3-oxohexadecanoyl-CoA + NADH + H(+)</text>
        <dbReference type="Rhea" id="RHEA:31159"/>
        <dbReference type="ChEBI" id="CHEBI:15378"/>
        <dbReference type="ChEBI" id="CHEBI:57349"/>
        <dbReference type="ChEBI" id="CHEBI:57540"/>
        <dbReference type="ChEBI" id="CHEBI:57945"/>
        <dbReference type="ChEBI" id="CHEBI:62613"/>
    </reaction>
    <physiologicalReaction direction="left-to-right" evidence="22">
        <dbReference type="Rhea" id="RHEA:31160"/>
    </physiologicalReaction>
</comment>
<name>A0A8C4NCM3_EPTBU</name>
<dbReference type="InterPro" id="IPR050136">
    <property type="entry name" value="FA_oxidation_alpha_subunit"/>
</dbReference>
<dbReference type="SUPFAM" id="SSF51735">
    <property type="entry name" value="NAD(P)-binding Rossmann-fold domains"/>
    <property type="match status" value="1"/>
</dbReference>
<comment type="catalytic activity">
    <reaction evidence="31">
        <text>1'-[1,2-di-(9Z,12Z-octadecadienoyl)-sn-glycero-3-phospho]-3'-[1-(9Z,12Z-octadecadienoyl)-sn-glycero-3-phospho]-glycerol + (9Z)-octadecenoyl-CoA = 1'-[1,2-di-(9Z,12Z-octadecadienoyl)-sn-glycero-3-phospho]-3'-[1-(9Z,12Z-octadecadienoyl)-2-(9Z-octadecenoyl)-sn-glycero-3-phospho]-glycerol + CoA</text>
        <dbReference type="Rhea" id="RHEA:43676"/>
        <dbReference type="ChEBI" id="CHEBI:57287"/>
        <dbReference type="ChEBI" id="CHEBI:57387"/>
        <dbReference type="ChEBI" id="CHEBI:83580"/>
        <dbReference type="ChEBI" id="CHEBI:83582"/>
    </reaction>
    <physiologicalReaction direction="left-to-right" evidence="31">
        <dbReference type="Rhea" id="RHEA:43677"/>
    </physiologicalReaction>
</comment>
<keyword evidence="19" id="KW-0456">Lyase</keyword>
<dbReference type="Proteomes" id="UP000694388">
    <property type="component" value="Unplaced"/>
</dbReference>
<dbReference type="SUPFAM" id="SSF52096">
    <property type="entry name" value="ClpP/crotonase"/>
    <property type="match status" value="1"/>
</dbReference>
<evidence type="ECO:0000256" key="13">
    <source>
        <dbReference type="ARBA" id="ARBA00022990"/>
    </source>
</evidence>
<dbReference type="GO" id="GO:0016507">
    <property type="term" value="C:mitochondrial fatty acid beta-oxidation multienzyme complex"/>
    <property type="evidence" value="ECO:0007669"/>
    <property type="project" value="InterPro"/>
</dbReference>
<evidence type="ECO:0000256" key="1">
    <source>
        <dbReference type="ARBA" id="ARBA00000469"/>
    </source>
</evidence>
<evidence type="ECO:0000256" key="22">
    <source>
        <dbReference type="ARBA" id="ARBA00047613"/>
    </source>
</evidence>
<evidence type="ECO:0000259" key="43">
    <source>
        <dbReference type="Pfam" id="PF02737"/>
    </source>
</evidence>
<feature type="site" description="Important for hydroxyacyl-coenzyme A dehydrogenase activity" evidence="40">
    <location>
        <position position="513"/>
    </location>
</feature>
<evidence type="ECO:0000256" key="9">
    <source>
        <dbReference type="ARBA" id="ARBA00022679"/>
    </source>
</evidence>
<evidence type="ECO:0000256" key="11">
    <source>
        <dbReference type="ARBA" id="ARBA00022832"/>
    </source>
</evidence>
<dbReference type="GO" id="GO:0005743">
    <property type="term" value="C:mitochondrial inner membrane"/>
    <property type="evidence" value="ECO:0007669"/>
    <property type="project" value="UniProtKB-SubCell"/>
</dbReference>
<comment type="catalytic activity">
    <reaction evidence="33">
        <text>1'-[1,2-di-(9Z,12Z-octadecadienoyl)-sn-glycero-3-phospho]-3'-[1-(9Z,12Z-octadecadienoyl)-sn-glycero-3-phospho]-glycerol + hexadecanoyl-CoA = 1'-[1,2-di-(9Z,12Z-octadecadienoyl)-sn-glycero-3-phospho]-3'-[1-(9Z,12Z-octadecadienoyl)-2-hexadecanoyl-sn-glycero-3-phospho]-glycerol + CoA</text>
        <dbReference type="Rhea" id="RHEA:43680"/>
        <dbReference type="ChEBI" id="CHEBI:57287"/>
        <dbReference type="ChEBI" id="CHEBI:57379"/>
        <dbReference type="ChEBI" id="CHEBI:83580"/>
        <dbReference type="ChEBI" id="CHEBI:83583"/>
    </reaction>
    <physiologicalReaction direction="left-to-right" evidence="33">
        <dbReference type="Rhea" id="RHEA:43681"/>
    </physiologicalReaction>
</comment>
<feature type="domain" description="3-hydroxyacyl-CoA dehydrogenase C-terminal" evidence="42">
    <location>
        <begin position="691"/>
        <end position="770"/>
    </location>
</feature>
<keyword evidence="11" id="KW-0276">Fatty acid metabolism</keyword>
<comment type="catalytic activity">
    <reaction evidence="24">
        <text>1'-[1,2-di-(9Z,12Z-octadecadienoyl)-sn-glycero-3-phospho]-3'-[1-(9Z,12Z-octadecadienoyl)-sn-glycero-3-phospho]-glycerol + (9Z,12Z)-octadecadienoyl-CoA = 1',3'-bis-[1,2-di-(9Z,12Z-octadecadienoyl)-sn-glycero-3-phospho]-glycerol + CoA</text>
        <dbReference type="Rhea" id="RHEA:43672"/>
        <dbReference type="ChEBI" id="CHEBI:57287"/>
        <dbReference type="ChEBI" id="CHEBI:57383"/>
        <dbReference type="ChEBI" id="CHEBI:83580"/>
        <dbReference type="ChEBI" id="CHEBI:83581"/>
    </reaction>
    <physiologicalReaction direction="left-to-right" evidence="24">
        <dbReference type="Rhea" id="RHEA:43673"/>
    </physiologicalReaction>
</comment>
<evidence type="ECO:0000256" key="35">
    <source>
        <dbReference type="ARBA" id="ARBA00066806"/>
    </source>
</evidence>
<comment type="subunit">
    <text evidence="34">Heterotetramer of 2 alpha/HADHA and 2 beta/HADHB subunits; forms the mitochondrial trifunctional enzyme. Also purified as higher order heterooligomers including a 4 alpha/HADHA and 4 beta/HADHB heterooligomer which physiological significance remains unclear. The mitochondrial trifunctional enzyme interacts with MTLN.</text>
</comment>
<feature type="site" description="Important for long-chain enoyl-CoA hydratase activity" evidence="40">
    <location>
        <position position="188"/>
    </location>
</feature>
<dbReference type="PANTHER" id="PTHR43612:SF3">
    <property type="entry name" value="TRIFUNCTIONAL ENZYME SUBUNIT ALPHA, MITOCHONDRIAL"/>
    <property type="match status" value="1"/>
</dbReference>
<evidence type="ECO:0000256" key="2">
    <source>
        <dbReference type="ARBA" id="ARBA00004273"/>
    </source>
</evidence>
<comment type="subcellular location">
    <subcellularLocation>
        <location evidence="2">Mitochondrion inner membrane</location>
    </subcellularLocation>
</comment>
<comment type="catalytic activity">
    <reaction evidence="27">
        <text>(3S)-hydroxyoctanoyl-CoA = (2E)-octenoyl-CoA + H2O</text>
        <dbReference type="Rhea" id="RHEA:31199"/>
        <dbReference type="ChEBI" id="CHEBI:15377"/>
        <dbReference type="ChEBI" id="CHEBI:62242"/>
        <dbReference type="ChEBI" id="CHEBI:62617"/>
    </reaction>
    <physiologicalReaction direction="right-to-left" evidence="27">
        <dbReference type="Rhea" id="RHEA:31201"/>
    </physiologicalReaction>
</comment>
<evidence type="ECO:0000256" key="4">
    <source>
        <dbReference type="ARBA" id="ARBA00007005"/>
    </source>
</evidence>
<evidence type="ECO:0000256" key="19">
    <source>
        <dbReference type="ARBA" id="ARBA00023239"/>
    </source>
</evidence>
<dbReference type="Pfam" id="PF02737">
    <property type="entry name" value="3HCDH_N"/>
    <property type="match status" value="1"/>
</dbReference>
<dbReference type="GeneTree" id="ENSGT00940000154677"/>
<comment type="catalytic activity">
    <reaction evidence="21">
        <text>a (3S)-3-hydroxyacyl-CoA = a (2E)-enoyl-CoA + H2O</text>
        <dbReference type="Rhea" id="RHEA:16105"/>
        <dbReference type="ChEBI" id="CHEBI:15377"/>
        <dbReference type="ChEBI" id="CHEBI:57318"/>
        <dbReference type="ChEBI" id="CHEBI:58856"/>
        <dbReference type="EC" id="4.2.1.17"/>
    </reaction>
    <physiologicalReaction direction="right-to-left" evidence="21">
        <dbReference type="Rhea" id="RHEA:16107"/>
    </physiologicalReaction>
</comment>
<dbReference type="Ensembl" id="ENSEBUT00000005042.1">
    <property type="protein sequence ID" value="ENSEBUP00000004604.1"/>
    <property type="gene ID" value="ENSEBUG00000003229.1"/>
</dbReference>
<evidence type="ECO:0000256" key="17">
    <source>
        <dbReference type="ARBA" id="ARBA00023128"/>
    </source>
</evidence>
<evidence type="ECO:0000256" key="23">
    <source>
        <dbReference type="ARBA" id="ARBA00048361"/>
    </source>
</evidence>
<dbReference type="GO" id="GO:0016509">
    <property type="term" value="F:long-chain (3S)-3-hydroxyacyl-CoA dehydrogenase (NAD+) activity"/>
    <property type="evidence" value="ECO:0007669"/>
    <property type="project" value="UniProtKB-EC"/>
</dbReference>
<dbReference type="InterPro" id="IPR001753">
    <property type="entry name" value="Enoyl-CoA_hydra/iso"/>
</dbReference>
<dbReference type="Pfam" id="PF00725">
    <property type="entry name" value="3HCDH"/>
    <property type="match status" value="2"/>
</dbReference>
<dbReference type="InterPro" id="IPR012803">
    <property type="entry name" value="Fa_ox_alpha_mit"/>
</dbReference>
<comment type="catalytic activity">
    <reaction evidence="23">
        <text>(3S)-hydroxydecanoyl-CoA + NAD(+) = 3-oxodecanoyl-CoA + NADH + H(+)</text>
        <dbReference type="Rhea" id="RHEA:31187"/>
        <dbReference type="ChEBI" id="CHEBI:15378"/>
        <dbReference type="ChEBI" id="CHEBI:57540"/>
        <dbReference type="ChEBI" id="CHEBI:57945"/>
        <dbReference type="ChEBI" id="CHEBI:62548"/>
        <dbReference type="ChEBI" id="CHEBI:62616"/>
    </reaction>
    <physiologicalReaction direction="left-to-right" evidence="23">
        <dbReference type="Rhea" id="RHEA:31188"/>
    </physiologicalReaction>
</comment>
<dbReference type="InterPro" id="IPR036291">
    <property type="entry name" value="NAD(P)-bd_dom_sf"/>
</dbReference>
<dbReference type="FunFam" id="3.90.226.10:FF:000011">
    <property type="entry name" value="Fatty acid oxidation complex subunit alpha"/>
    <property type="match status" value="1"/>
</dbReference>
<comment type="similarity">
    <text evidence="4">In the central section; belongs to the 3-hydroxyacyl-CoA dehydrogenase family.</text>
</comment>
<keyword evidence="8" id="KW-0597">Phosphoprotein</keyword>
<feature type="site" description="Important for long-chain enoyl-CoA hydratase activity" evidence="40">
    <location>
        <position position="166"/>
    </location>
</feature>
<evidence type="ECO:0000256" key="41">
    <source>
        <dbReference type="SAM" id="SignalP"/>
    </source>
</evidence>
<evidence type="ECO:0000256" key="10">
    <source>
        <dbReference type="ARBA" id="ARBA00022792"/>
    </source>
</evidence>
<feature type="domain" description="3-hydroxyacyl-CoA dehydrogenase C-terminal" evidence="42">
    <location>
        <begin position="559"/>
        <end position="654"/>
    </location>
</feature>
<evidence type="ECO:0000256" key="27">
    <source>
        <dbReference type="ARBA" id="ARBA00051877"/>
    </source>
</evidence>
<comment type="catalytic activity">
    <reaction evidence="1">
        <text>(3S)-hydroxyhexadecanoyl-CoA = (2E)-hexadecenoyl-CoA + H2O</text>
        <dbReference type="Rhea" id="RHEA:31163"/>
        <dbReference type="ChEBI" id="CHEBI:15377"/>
        <dbReference type="ChEBI" id="CHEBI:61526"/>
        <dbReference type="ChEBI" id="CHEBI:62613"/>
    </reaction>
    <physiologicalReaction direction="right-to-left" evidence="1">
        <dbReference type="Rhea" id="RHEA:31165"/>
    </physiologicalReaction>
</comment>
<feature type="chain" id="PRO_5034241558" description="Trifunctional enzyme subunit alpha, mitochondrial" evidence="41">
    <location>
        <begin position="22"/>
        <end position="778"/>
    </location>
</feature>
<dbReference type="EC" id="4.2.1.17" evidence="6"/>
<comment type="similarity">
    <text evidence="5">In the N-terminal section; belongs to the enoyl-CoA hydratase/isomerase family.</text>
</comment>
<feature type="active site" description="For hydroxyacyl-coenzyme A dehydrogenase activity" evidence="39">
    <location>
        <position position="525"/>
    </location>
</feature>
<dbReference type="Pfam" id="PF00378">
    <property type="entry name" value="ECH_1"/>
    <property type="match status" value="1"/>
</dbReference>
<comment type="catalytic activity">
    <reaction evidence="30">
        <text>(3S)-hydroxytetradecanoyl-CoA + NAD(+) = 3-oxotetradecanoyl-CoA + NADH + H(+)</text>
        <dbReference type="Rhea" id="RHEA:31167"/>
        <dbReference type="ChEBI" id="CHEBI:15378"/>
        <dbReference type="ChEBI" id="CHEBI:57540"/>
        <dbReference type="ChEBI" id="CHEBI:57945"/>
        <dbReference type="ChEBI" id="CHEBI:62543"/>
        <dbReference type="ChEBI" id="CHEBI:62614"/>
    </reaction>
    <physiologicalReaction direction="left-to-right" evidence="30">
        <dbReference type="Rhea" id="RHEA:31168"/>
    </physiologicalReaction>
</comment>
<keyword evidence="16" id="KW-0443">Lipid metabolism</keyword>
<sequence length="778" mass="84568">MSWLFFELIVLFRCCEHDGHSRDCNCCLLIKTRASAGFDFHRSFSQTAAAFARTHCNYDAKGDVAVVRFDCPDSKVNTLSRQFQKEFEEVMEEVWANSALASVVLVSKKPGSFIAGADINMISACSSAKEVTELSLHGQQSMARLEASTKPVVAAINGSCLGGGLELALACHHRIATKSSKTILGAPEVMLGLLPGAGGTQRLPKLVGVPTALDLMLTGRNVRADRAKKMGLVDQLVDPLGPGLKPAEERTMEYLEEVAIHAAKSLAATKKLPERKLGWMRRFQDWVLGIRLVREQVLKRADMAVRKQSHGLYPAPHRIIEVVKTSLDSGKGEGYKSEAQAFGELAFTNESRALVGLYHGQVSCKKNHYGAPKKPASHLAVIGAGLMGAGIAQVSIEKGLKTHLKDVSLEGVGKGHQQIYKGLDARVRRRALTSFERDRTMSYLSCQIDYAEFEKVDIVIEAVFEELDLKHRVLHEVEAVVSPECVIASNTSALPISKIAAISKHPQRVLGMHYFSPVERMQLLEVVRGEQTSPQALSAAVELGLRQGKLIVVVKDGPGFYTTRCLAPTLSEAVRFLQEGVTPVRLDSLTQAAGFPIGTATLMDEVGLDVAVHVAQDLGKAFGERFSGGDERLLAAMVEKGFLGRKSGRGCFVYSGKKGKRSVNPGAEEIFKQFHVKPRADVSQDEDLQLRLISRFVNEAVVCLQEGILNSPSDGDVAAVFGLGFPPCLGGPFRFVDSYGAGKLLGRMEAFASVYGAAFSPCQLLKDHAKDTSKKFYP</sequence>
<dbReference type="FunFam" id="1.10.1040.50:FF:000002">
    <property type="entry name" value="Trifunctional enzyme subunit alpha, mitochondrial"/>
    <property type="match status" value="1"/>
</dbReference>
<keyword evidence="45" id="KW-1185">Reference proteome</keyword>
<evidence type="ECO:0000256" key="36">
    <source>
        <dbReference type="ARBA" id="ARBA00068347"/>
    </source>
</evidence>
<evidence type="ECO:0000256" key="7">
    <source>
        <dbReference type="ARBA" id="ARBA00022481"/>
    </source>
</evidence>
<evidence type="ECO:0000259" key="42">
    <source>
        <dbReference type="Pfam" id="PF00725"/>
    </source>
</evidence>